<dbReference type="PANTHER" id="PTHR42941:SF1">
    <property type="entry name" value="SLL1037 PROTEIN"/>
    <property type="match status" value="1"/>
</dbReference>
<name>A0A1G5I7T5_9RHOB</name>
<evidence type="ECO:0000313" key="3">
    <source>
        <dbReference type="EMBL" id="SCY72192.1"/>
    </source>
</evidence>
<dbReference type="RefSeq" id="WP_175453351.1">
    <property type="nucleotide sequence ID" value="NZ_FMVT01000008.1"/>
</dbReference>
<evidence type="ECO:0000313" key="4">
    <source>
        <dbReference type="Proteomes" id="UP000199502"/>
    </source>
</evidence>
<feature type="signal peptide" evidence="2">
    <location>
        <begin position="1"/>
        <end position="26"/>
    </location>
</feature>
<feature type="region of interest" description="Disordered" evidence="1">
    <location>
        <begin position="321"/>
        <end position="347"/>
    </location>
</feature>
<dbReference type="STRING" id="336292.SAMN05660710_02491"/>
<evidence type="ECO:0008006" key="5">
    <source>
        <dbReference type="Google" id="ProtNLM"/>
    </source>
</evidence>
<gene>
    <name evidence="3" type="ORF">SAMN05660710_02491</name>
</gene>
<dbReference type="PANTHER" id="PTHR42941">
    <property type="entry name" value="SLL1037 PROTEIN"/>
    <property type="match status" value="1"/>
</dbReference>
<accession>A0A1G5I7T5</accession>
<dbReference type="SUPFAM" id="SSF53850">
    <property type="entry name" value="Periplasmic binding protein-like II"/>
    <property type="match status" value="1"/>
</dbReference>
<dbReference type="Pfam" id="PF16868">
    <property type="entry name" value="NMT1_3"/>
    <property type="match status" value="1"/>
</dbReference>
<dbReference type="Gene3D" id="3.40.190.10">
    <property type="entry name" value="Periplasmic binding protein-like II"/>
    <property type="match status" value="2"/>
</dbReference>
<keyword evidence="4" id="KW-1185">Reference proteome</keyword>
<reference evidence="3 4" key="1">
    <citation type="submission" date="2016-10" db="EMBL/GenBank/DDBJ databases">
        <authorList>
            <person name="de Groot N.N."/>
        </authorList>
    </citation>
    <scope>NUCLEOTIDE SEQUENCE [LARGE SCALE GENOMIC DNA]</scope>
    <source>
        <strain evidence="3 4">CGMCC 1.8925</strain>
    </source>
</reference>
<sequence>MRVTMLLQRLALGLCAASALGFAAHAQDADLSIMTGPPTGTYHQVGQDLNGLMQQCGRDLEVVESKGSLENLLAIRQRRNTQFGIVQSDVLEYMQTFAGNDRDVARAIAGVRVAFPLYDEEVHVLARRDIAAFDDLGGKRVAIGTENSGTYLTASLMLSLAGIEPAEVRPISPDDALPLLEAGEIDAFFHVAGAPAELYAEGAIDGDAFHLLPIRNQTLRAAYTPATLAGGTYPFQPEPVEVVAVKAVLMTYEFDARGNLYQQGACRGVSDLSSLILSNLGTLRSEGHPKWQSVDFTDVPPGWEIAACVNRGIDPGYQSSCAAATPEAGPAPEAAAQPEAEAEVLSGSPATDAFRRSICARIGC</sequence>
<keyword evidence="2" id="KW-0732">Signal</keyword>
<evidence type="ECO:0000256" key="1">
    <source>
        <dbReference type="SAM" id="MobiDB-lite"/>
    </source>
</evidence>
<dbReference type="InterPro" id="IPR011852">
    <property type="entry name" value="TRAP_TAXI"/>
</dbReference>
<dbReference type="EMBL" id="FMVT01000008">
    <property type="protein sequence ID" value="SCY72192.1"/>
    <property type="molecule type" value="Genomic_DNA"/>
</dbReference>
<dbReference type="NCBIfam" id="TIGR02122">
    <property type="entry name" value="TRAP_TAXI"/>
    <property type="match status" value="1"/>
</dbReference>
<proteinExistence type="predicted"/>
<evidence type="ECO:0000256" key="2">
    <source>
        <dbReference type="SAM" id="SignalP"/>
    </source>
</evidence>
<dbReference type="AlphaFoldDB" id="A0A1G5I7T5"/>
<dbReference type="Proteomes" id="UP000199502">
    <property type="component" value="Unassembled WGS sequence"/>
</dbReference>
<organism evidence="3 4">
    <name type="scientific">Paracoccus tibetensis</name>
    <dbReference type="NCBI Taxonomy" id="336292"/>
    <lineage>
        <taxon>Bacteria</taxon>
        <taxon>Pseudomonadati</taxon>
        <taxon>Pseudomonadota</taxon>
        <taxon>Alphaproteobacteria</taxon>
        <taxon>Rhodobacterales</taxon>
        <taxon>Paracoccaceae</taxon>
        <taxon>Paracoccus</taxon>
    </lineage>
</organism>
<feature type="chain" id="PRO_5011545446" description="TRAP transporter solute receptor, TAXI family" evidence="2">
    <location>
        <begin position="27"/>
        <end position="364"/>
    </location>
</feature>
<protein>
    <recommendedName>
        <fullName evidence="5">TRAP transporter solute receptor, TAXI family</fullName>
    </recommendedName>
</protein>
<feature type="compositionally biased region" description="Low complexity" evidence="1">
    <location>
        <begin position="322"/>
        <end position="339"/>
    </location>
</feature>